<protein>
    <submittedName>
        <fullName evidence="2">Uncharacterized protein</fullName>
    </submittedName>
</protein>
<keyword evidence="1" id="KW-0472">Membrane</keyword>
<feature type="transmembrane region" description="Helical" evidence="1">
    <location>
        <begin position="51"/>
        <end position="73"/>
    </location>
</feature>
<reference evidence="2 3" key="1">
    <citation type="submission" date="2017-09" db="EMBL/GenBank/DDBJ databases">
        <authorList>
            <person name="Ehlers B."/>
            <person name="Leendertz F.H."/>
        </authorList>
    </citation>
    <scope>NUCLEOTIDE SEQUENCE [LARGE SCALE GENOMIC DNA]</scope>
    <source>
        <strain evidence="2 3">CGMCC 4.6857</strain>
    </source>
</reference>
<name>A0A285GIK8_9ACTN</name>
<dbReference type="AlphaFoldDB" id="A0A285GIK8"/>
<gene>
    <name evidence="2" type="ORF">SAMN05421748_10237</name>
</gene>
<sequence>MNLGENDMSEDDRTVRILRTIPDEPPAPSRIDIPRTMDEGRRRRRARRWSGGVALAAVTAVAAGGGTVAVAALRPSSEPAPVVSPSPSTVAAAPAPAVPRDCTVKLLPTGDIKKATVSSGDPSGHYLTGRVYPPKLEVYTVIWKDGVLQNRPSMPGDDGAWGDINSSGVAVGYSFTKGEEQRAYVSTGSTVTPLRGGRATANAINDAGTIAGTLGDPYEGTPATWAAPGANPVRLRLPSGFRTGEAKAIDEDGTVIGTVAKRNTESTGYLWLPNGKARLMPLPEVEGVKATYFWPESVSSGWVYGRAVRDSPDGGSRTFATYRYNIAANEYEELDIPLGPLTLGAANGWVLATTGHFEPIIIAGEKAVPLPFYNKMKEYVTSAFSADGKVAAGYTTDTTASDPVANRPLMWTCR</sequence>
<proteinExistence type="predicted"/>
<evidence type="ECO:0000256" key="1">
    <source>
        <dbReference type="SAM" id="Phobius"/>
    </source>
</evidence>
<accession>A0A285GIK8</accession>
<dbReference type="Proteomes" id="UP000219612">
    <property type="component" value="Unassembled WGS sequence"/>
</dbReference>
<dbReference type="EMBL" id="OBDY01000002">
    <property type="protein sequence ID" value="SNY23412.1"/>
    <property type="molecule type" value="Genomic_DNA"/>
</dbReference>
<evidence type="ECO:0000313" key="2">
    <source>
        <dbReference type="EMBL" id="SNY23412.1"/>
    </source>
</evidence>
<evidence type="ECO:0000313" key="3">
    <source>
        <dbReference type="Proteomes" id="UP000219612"/>
    </source>
</evidence>
<keyword evidence="1" id="KW-0812">Transmembrane</keyword>
<keyword evidence="1" id="KW-1133">Transmembrane helix</keyword>
<organism evidence="2 3">
    <name type="scientific">Paractinoplanes atraurantiacus</name>
    <dbReference type="NCBI Taxonomy" id="1036182"/>
    <lineage>
        <taxon>Bacteria</taxon>
        <taxon>Bacillati</taxon>
        <taxon>Actinomycetota</taxon>
        <taxon>Actinomycetes</taxon>
        <taxon>Micromonosporales</taxon>
        <taxon>Micromonosporaceae</taxon>
        <taxon>Paractinoplanes</taxon>
    </lineage>
</organism>
<keyword evidence="3" id="KW-1185">Reference proteome</keyword>